<accession>A0A318LRS3</accession>
<evidence type="ECO:0000313" key="2">
    <source>
        <dbReference type="EMBL" id="PXY33863.1"/>
    </source>
</evidence>
<feature type="transmembrane region" description="Helical" evidence="1">
    <location>
        <begin position="312"/>
        <end position="332"/>
    </location>
</feature>
<gene>
    <name evidence="2" type="ORF">BA062_16685</name>
</gene>
<reference evidence="2 3" key="1">
    <citation type="submission" date="2016-07" db="EMBL/GenBank/DDBJ databases">
        <title>Draft genome sequence of Prauserella sp. YIM 121212, isolated from alkaline soil.</title>
        <authorList>
            <person name="Ruckert C."/>
            <person name="Albersmeier A."/>
            <person name="Jiang C.-L."/>
            <person name="Jiang Y."/>
            <person name="Kalinowski J."/>
            <person name="Schneider O."/>
            <person name="Winkler A."/>
            <person name="Zotchev S.B."/>
        </authorList>
    </citation>
    <scope>NUCLEOTIDE SEQUENCE [LARGE SCALE GENOMIC DNA]</scope>
    <source>
        <strain evidence="2 3">YIM 121212</strain>
    </source>
</reference>
<feature type="transmembrane region" description="Helical" evidence="1">
    <location>
        <begin position="168"/>
        <end position="190"/>
    </location>
</feature>
<evidence type="ECO:0000256" key="1">
    <source>
        <dbReference type="SAM" id="Phobius"/>
    </source>
</evidence>
<dbReference type="AlphaFoldDB" id="A0A318LRS3"/>
<proteinExistence type="predicted"/>
<feature type="transmembrane region" description="Helical" evidence="1">
    <location>
        <begin position="44"/>
        <end position="67"/>
    </location>
</feature>
<evidence type="ECO:0000313" key="3">
    <source>
        <dbReference type="Proteomes" id="UP000247892"/>
    </source>
</evidence>
<feature type="transmembrane region" description="Helical" evidence="1">
    <location>
        <begin position="367"/>
        <end position="388"/>
    </location>
</feature>
<dbReference type="Proteomes" id="UP000247892">
    <property type="component" value="Unassembled WGS sequence"/>
</dbReference>
<sequence>MPTSRRLTAVTEGHRVTTLELFFDLVFVYAITQTVQLMSDHLTLLGLGQGVVVVAVLWWCWCAYAWLGTTVRADEGAARWALFGAMTVIMLMALTIPEAFGDFEGGLYAPLLFAVCYLLVRLLHLVAYLGAAREDPELRSVVLRSTAPGICGALILAGAAFTGGWTQLGLWVLALGIDYVGVHVAGARGWRVPAPGHFAERFGLVVIIALGESIVAIGVGISTLPMSWLVLLTSGLALSVSAGMWWLYFGVVAHVAERRLTTATGEERVRLATDSYTYLHLPLVAGIVLLALGMKKALLYVADTEHYPPGAALHGVALWAMTGGLALYLVALSALRRRNLGGWNVQRLAVAAFLLAVTPALELLPAAALVAAVAAVTAALVTFERVVLAQRRARLLAH</sequence>
<feature type="transmembrane region" description="Helical" evidence="1">
    <location>
        <begin position="202"/>
        <end position="222"/>
    </location>
</feature>
<name>A0A318LRS3_9PSEU</name>
<dbReference type="RefSeq" id="WP_110337741.1">
    <property type="nucleotide sequence ID" value="NZ_JBHVKT010000020.1"/>
</dbReference>
<dbReference type="Pfam" id="PF06772">
    <property type="entry name" value="LtrA"/>
    <property type="match status" value="1"/>
</dbReference>
<feature type="transmembrane region" description="Helical" evidence="1">
    <location>
        <begin position="108"/>
        <end position="129"/>
    </location>
</feature>
<feature type="transmembrane region" description="Helical" evidence="1">
    <location>
        <begin position="21"/>
        <end position="38"/>
    </location>
</feature>
<feature type="transmembrane region" description="Helical" evidence="1">
    <location>
        <begin position="141"/>
        <end position="162"/>
    </location>
</feature>
<keyword evidence="1" id="KW-0472">Membrane</keyword>
<comment type="caution">
    <text evidence="2">The sequence shown here is derived from an EMBL/GenBank/DDBJ whole genome shotgun (WGS) entry which is preliminary data.</text>
</comment>
<organism evidence="2 3">
    <name type="scientific">Prauserella flavalba</name>
    <dbReference type="NCBI Taxonomy" id="1477506"/>
    <lineage>
        <taxon>Bacteria</taxon>
        <taxon>Bacillati</taxon>
        <taxon>Actinomycetota</taxon>
        <taxon>Actinomycetes</taxon>
        <taxon>Pseudonocardiales</taxon>
        <taxon>Pseudonocardiaceae</taxon>
        <taxon>Prauserella</taxon>
    </lineage>
</organism>
<dbReference type="PANTHER" id="PTHR36840:SF1">
    <property type="entry name" value="BLL5714 PROTEIN"/>
    <property type="match status" value="1"/>
</dbReference>
<dbReference type="PANTHER" id="PTHR36840">
    <property type="entry name" value="BLL5714 PROTEIN"/>
    <property type="match status" value="1"/>
</dbReference>
<feature type="transmembrane region" description="Helical" evidence="1">
    <location>
        <begin position="344"/>
        <end position="361"/>
    </location>
</feature>
<keyword evidence="1" id="KW-0812">Transmembrane</keyword>
<keyword evidence="1" id="KW-1133">Transmembrane helix</keyword>
<dbReference type="EMBL" id="MASU01000006">
    <property type="protein sequence ID" value="PXY33863.1"/>
    <property type="molecule type" value="Genomic_DNA"/>
</dbReference>
<protein>
    <submittedName>
        <fullName evidence="2">Low temperature requirement protein A</fullName>
    </submittedName>
</protein>
<dbReference type="OrthoDB" id="7698234at2"/>
<feature type="transmembrane region" description="Helical" evidence="1">
    <location>
        <begin position="79"/>
        <end position="96"/>
    </location>
</feature>
<keyword evidence="3" id="KW-1185">Reference proteome</keyword>
<dbReference type="InterPro" id="IPR010640">
    <property type="entry name" value="Low_temperature_requirement_A"/>
</dbReference>
<feature type="transmembrane region" description="Helical" evidence="1">
    <location>
        <begin position="276"/>
        <end position="292"/>
    </location>
</feature>
<feature type="transmembrane region" description="Helical" evidence="1">
    <location>
        <begin position="228"/>
        <end position="255"/>
    </location>
</feature>